<dbReference type="InterPro" id="IPR006011">
    <property type="entry name" value="Syntaxin_N"/>
</dbReference>
<evidence type="ECO:0000256" key="3">
    <source>
        <dbReference type="ARBA" id="ARBA00022775"/>
    </source>
</evidence>
<evidence type="ECO:0000259" key="4">
    <source>
        <dbReference type="PROSITE" id="PS50192"/>
    </source>
</evidence>
<keyword evidence="3" id="KW-0813">Transport</keyword>
<dbReference type="PROSITE" id="PS00914">
    <property type="entry name" value="SYNTAXIN"/>
    <property type="match status" value="1"/>
</dbReference>
<keyword evidence="3" id="KW-0532">Neurotransmitter transport</keyword>
<name>A0ABQ8RZE9_PERAM</name>
<evidence type="ECO:0000313" key="5">
    <source>
        <dbReference type="EMBL" id="KAJ4427068.1"/>
    </source>
</evidence>
<dbReference type="InterPro" id="IPR006012">
    <property type="entry name" value="Syntaxin/epimorphin_CS"/>
</dbReference>
<comment type="subcellular location">
    <subcellularLocation>
        <location evidence="1">Membrane</location>
        <topology evidence="1">Single-pass type IV membrane protein</topology>
    </subcellularLocation>
</comment>
<feature type="domain" description="T-SNARE coiled-coil homology" evidence="4">
    <location>
        <begin position="281"/>
        <end position="343"/>
    </location>
</feature>
<dbReference type="InterPro" id="IPR000727">
    <property type="entry name" value="T_SNARE_dom"/>
</dbReference>
<reference evidence="5 6" key="1">
    <citation type="journal article" date="2022" name="Allergy">
        <title>Genome assembly and annotation of Periplaneta americana reveal a comprehensive cockroach allergen profile.</title>
        <authorList>
            <person name="Wang L."/>
            <person name="Xiong Q."/>
            <person name="Saelim N."/>
            <person name="Wang L."/>
            <person name="Nong W."/>
            <person name="Wan A.T."/>
            <person name="Shi M."/>
            <person name="Liu X."/>
            <person name="Cao Q."/>
            <person name="Hui J.H.L."/>
            <person name="Sookrung N."/>
            <person name="Leung T.F."/>
            <person name="Tungtrongchitr A."/>
            <person name="Tsui S.K.W."/>
        </authorList>
    </citation>
    <scope>NUCLEOTIDE SEQUENCE [LARGE SCALE GENOMIC DNA]</scope>
    <source>
        <strain evidence="5">PWHHKU_190912</strain>
    </source>
</reference>
<organism evidence="5 6">
    <name type="scientific">Periplaneta americana</name>
    <name type="common">American cockroach</name>
    <name type="synonym">Blatta americana</name>
    <dbReference type="NCBI Taxonomy" id="6978"/>
    <lineage>
        <taxon>Eukaryota</taxon>
        <taxon>Metazoa</taxon>
        <taxon>Ecdysozoa</taxon>
        <taxon>Arthropoda</taxon>
        <taxon>Hexapoda</taxon>
        <taxon>Insecta</taxon>
        <taxon>Pterygota</taxon>
        <taxon>Neoptera</taxon>
        <taxon>Polyneoptera</taxon>
        <taxon>Dictyoptera</taxon>
        <taxon>Blattodea</taxon>
        <taxon>Blattoidea</taxon>
        <taxon>Blattidae</taxon>
        <taxon>Blattinae</taxon>
        <taxon>Periplaneta</taxon>
    </lineage>
</organism>
<comment type="caution">
    <text evidence="5">The sequence shown here is derived from an EMBL/GenBank/DDBJ whole genome shotgun (WGS) entry which is preliminary data.</text>
</comment>
<sequence>MKPQEQENNLSVLEPLLKKWDSQDDVSPEKVDVNCFVSDCSAMVFGKSPDGRKRVRRRPGGQFSPIPRSQMTPFEGASVIVWVGGINIEAHTELTILVGGSLTARCYVEEVLWDHVVPFAQFTVGIPRTGSGPRNGYKDLVCLGDLQIHFLQFPHVQEAMWGRRRNEDILENLKVTLVLNYIQDYQKNWQDHLNRMPRTRIPKRQWKMQKERLADEFTSALNLFQATQRKAAQKEKEQMQRVRANSGLGDPFGGSRYSEQLIELQDNTGQQDAQMMDEMNLQMLEEQEQAIRQLESDISDVNQIFKELGAMVHEQGEVIDSIEASVEKTEVFVNEGTANYGRPAITRQVDCTGPIRWPLQSPDLNPGLLFSGDSSRIMSMRLSHAPFLN</sequence>
<dbReference type="CDD" id="cd15875">
    <property type="entry name" value="SNARE_syntaxin7"/>
    <property type="match status" value="1"/>
</dbReference>
<comment type="similarity">
    <text evidence="2">Belongs to the syntaxin family.</text>
</comment>
<dbReference type="EMBL" id="JAJSOF020000039">
    <property type="protein sequence ID" value="KAJ4427068.1"/>
    <property type="molecule type" value="Genomic_DNA"/>
</dbReference>
<proteinExistence type="inferred from homology"/>
<gene>
    <name evidence="5" type="ORF">ANN_26867</name>
</gene>
<dbReference type="SMART" id="SM00397">
    <property type="entry name" value="t_SNARE"/>
    <property type="match status" value="1"/>
</dbReference>
<evidence type="ECO:0000313" key="6">
    <source>
        <dbReference type="Proteomes" id="UP001148838"/>
    </source>
</evidence>
<dbReference type="InterPro" id="IPR010989">
    <property type="entry name" value="SNARE"/>
</dbReference>
<dbReference type="SUPFAM" id="SSF47661">
    <property type="entry name" value="t-snare proteins"/>
    <property type="match status" value="1"/>
</dbReference>
<keyword evidence="6" id="KW-1185">Reference proteome</keyword>
<dbReference type="InterPro" id="IPR045242">
    <property type="entry name" value="Syntaxin"/>
</dbReference>
<evidence type="ECO:0000256" key="2">
    <source>
        <dbReference type="ARBA" id="ARBA00009063"/>
    </source>
</evidence>
<accession>A0ABQ8RZE9</accession>
<dbReference type="Pfam" id="PF14523">
    <property type="entry name" value="Syntaxin_2"/>
    <property type="match status" value="1"/>
</dbReference>
<dbReference type="PROSITE" id="PS50192">
    <property type="entry name" value="T_SNARE"/>
    <property type="match status" value="1"/>
</dbReference>
<dbReference type="PANTHER" id="PTHR19957:SF411">
    <property type="entry name" value="LD23667P"/>
    <property type="match status" value="1"/>
</dbReference>
<protein>
    <recommendedName>
        <fullName evidence="4">t-SNARE coiled-coil homology domain-containing protein</fullName>
    </recommendedName>
</protein>
<dbReference type="PANTHER" id="PTHR19957">
    <property type="entry name" value="SYNTAXIN"/>
    <property type="match status" value="1"/>
</dbReference>
<dbReference type="Gene3D" id="1.20.5.110">
    <property type="match status" value="1"/>
</dbReference>
<dbReference type="Proteomes" id="UP001148838">
    <property type="component" value="Unassembled WGS sequence"/>
</dbReference>
<evidence type="ECO:0000256" key="1">
    <source>
        <dbReference type="ARBA" id="ARBA00004211"/>
    </source>
</evidence>
<dbReference type="Gene3D" id="1.20.58.70">
    <property type="match status" value="1"/>
</dbReference>